<dbReference type="SUPFAM" id="SSF69635">
    <property type="entry name" value="Type III secretory system chaperone-like"/>
    <property type="match status" value="1"/>
</dbReference>
<feature type="region of interest" description="Disordered" evidence="1">
    <location>
        <begin position="161"/>
        <end position="195"/>
    </location>
</feature>
<protein>
    <submittedName>
        <fullName evidence="2">Uncharacterized protein</fullName>
    </submittedName>
</protein>
<keyword evidence="3" id="KW-1185">Reference proteome</keyword>
<dbReference type="AlphaFoldDB" id="A0A369KFJ2"/>
<dbReference type="InterPro" id="IPR010261">
    <property type="entry name" value="Tir_chaperone"/>
</dbReference>
<evidence type="ECO:0000313" key="2">
    <source>
        <dbReference type="EMBL" id="RDB31465.1"/>
    </source>
</evidence>
<dbReference type="Gene3D" id="3.30.1460.10">
    <property type="match status" value="1"/>
</dbReference>
<dbReference type="Pfam" id="PF05932">
    <property type="entry name" value="CesT"/>
    <property type="match status" value="1"/>
</dbReference>
<feature type="compositionally biased region" description="Low complexity" evidence="1">
    <location>
        <begin position="168"/>
        <end position="183"/>
    </location>
</feature>
<evidence type="ECO:0000256" key="1">
    <source>
        <dbReference type="SAM" id="MobiDB-lite"/>
    </source>
</evidence>
<reference evidence="2 3" key="1">
    <citation type="submission" date="2018-07" db="EMBL/GenBank/DDBJ databases">
        <title>Comparative genomics of the Candidatus Parilichlamydiaceae reveals evidence of convergent evolution and genome reduction in the phylum Chlamydiae.</title>
        <authorList>
            <person name="Taylor-Brown A."/>
            <person name="Polkinghorne A."/>
        </authorList>
    </citation>
    <scope>NUCLEOTIDE SEQUENCE [LARGE SCALE GENOMIC DNA]</scope>
    <source>
        <strain evidence="2 3">Hat2</strain>
    </source>
</reference>
<dbReference type="RefSeq" id="WP_114544393.1">
    <property type="nucleotide sequence ID" value="NZ_QQBG01000016.1"/>
</dbReference>
<feature type="compositionally biased region" description="Gly residues" evidence="1">
    <location>
        <begin position="184"/>
        <end position="195"/>
    </location>
</feature>
<dbReference type="EMBL" id="QQBG01000016">
    <property type="protein sequence ID" value="RDB31465.1"/>
    <property type="molecule type" value="Genomic_DNA"/>
</dbReference>
<accession>A0A369KFJ2</accession>
<dbReference type="CDD" id="cd16364">
    <property type="entry name" value="T3SC_I-like"/>
    <property type="match status" value="1"/>
</dbReference>
<proteinExistence type="predicted"/>
<organism evidence="2 3">
    <name type="scientific">Candidatus Similichlamydia laticola</name>
    <dbReference type="NCBI Taxonomy" id="2170265"/>
    <lineage>
        <taxon>Bacteria</taxon>
        <taxon>Pseudomonadati</taxon>
        <taxon>Chlamydiota</taxon>
        <taxon>Chlamydiia</taxon>
        <taxon>Parachlamydiales</taxon>
        <taxon>Candidatus Parilichlamydiaceae</taxon>
        <taxon>Candidatus Similichlamydia</taxon>
    </lineage>
</organism>
<evidence type="ECO:0000313" key="3">
    <source>
        <dbReference type="Proteomes" id="UP000253816"/>
    </source>
</evidence>
<dbReference type="OrthoDB" id="21112at2"/>
<comment type="caution">
    <text evidence="2">The sequence shown here is derived from an EMBL/GenBank/DDBJ whole genome shotgun (WGS) entry which is preliminary data.</text>
</comment>
<name>A0A369KFJ2_9BACT</name>
<gene>
    <name evidence="2" type="ORF">HAT2_00430</name>
</gene>
<dbReference type="Proteomes" id="UP000253816">
    <property type="component" value="Unassembled WGS sequence"/>
</dbReference>
<sequence length="195" mass="20654">MSFENAKRNLVELGKALGLDGLDFDENNTCILAIDNDFSMHMTYETTSKKLYIYSPLLDSFPEDKDILMKLYETLLRGSILGGQMAGGGVGIAPEEQLILIHSTLDMAAAFPDALKEFAPLYVEIVDAWRKACASICAGQEVDLSTLPVLAGKNAEQISGMAGGVTGGANPSSPGSSEENSGGVQKGGTDGFIRI</sequence>
<dbReference type="GO" id="GO:0030254">
    <property type="term" value="P:protein secretion by the type III secretion system"/>
    <property type="evidence" value="ECO:0007669"/>
    <property type="project" value="InterPro"/>
</dbReference>